<feature type="chain" id="PRO_5038635613" evidence="1">
    <location>
        <begin position="19"/>
        <end position="440"/>
    </location>
</feature>
<dbReference type="InterPro" id="IPR050490">
    <property type="entry name" value="Bact_solute-bd_prot1"/>
</dbReference>
<dbReference type="RefSeq" id="WP_213125094.1">
    <property type="nucleotide sequence ID" value="NZ_JAGYPG010000002.1"/>
</dbReference>
<organism evidence="2 3">
    <name type="scientific">Lederbergia citri</name>
    <dbReference type="NCBI Taxonomy" id="2833580"/>
    <lineage>
        <taxon>Bacteria</taxon>
        <taxon>Bacillati</taxon>
        <taxon>Bacillota</taxon>
        <taxon>Bacilli</taxon>
        <taxon>Bacillales</taxon>
        <taxon>Bacillaceae</taxon>
        <taxon>Lederbergia</taxon>
    </lineage>
</organism>
<accession>A0A942YHL2</accession>
<dbReference type="EMBL" id="JAGYPG010000002">
    <property type="protein sequence ID" value="MBS4195919.1"/>
    <property type="molecule type" value="Genomic_DNA"/>
</dbReference>
<reference evidence="2 3" key="1">
    <citation type="submission" date="2021-05" db="EMBL/GenBank/DDBJ databases">
        <title>Novel Bacillus species.</title>
        <authorList>
            <person name="Liu G."/>
        </authorList>
    </citation>
    <scope>NUCLEOTIDE SEQUENCE [LARGE SCALE GENOMIC DNA]</scope>
    <source>
        <strain evidence="3">FJAT-49780</strain>
    </source>
</reference>
<keyword evidence="1" id="KW-0732">Signal</keyword>
<protein>
    <submittedName>
        <fullName evidence="2">Extracellular solute-binding protein</fullName>
    </submittedName>
</protein>
<dbReference type="AlphaFoldDB" id="A0A942YHL2"/>
<gene>
    <name evidence="2" type="ORF">KHA97_12700</name>
</gene>
<evidence type="ECO:0000313" key="3">
    <source>
        <dbReference type="Proteomes" id="UP000681414"/>
    </source>
</evidence>
<name>A0A942YHL2_9BACI</name>
<dbReference type="PANTHER" id="PTHR43649">
    <property type="entry name" value="ARABINOSE-BINDING PROTEIN-RELATED"/>
    <property type="match status" value="1"/>
</dbReference>
<dbReference type="Gene3D" id="3.40.190.10">
    <property type="entry name" value="Periplasmic binding protein-like II"/>
    <property type="match status" value="1"/>
</dbReference>
<dbReference type="Proteomes" id="UP000681414">
    <property type="component" value="Unassembled WGS sequence"/>
</dbReference>
<dbReference type="Pfam" id="PF01547">
    <property type="entry name" value="SBP_bac_1"/>
    <property type="match status" value="1"/>
</dbReference>
<evidence type="ECO:0000313" key="2">
    <source>
        <dbReference type="EMBL" id="MBS4195919.1"/>
    </source>
</evidence>
<dbReference type="PROSITE" id="PS51257">
    <property type="entry name" value="PROKAR_LIPOPROTEIN"/>
    <property type="match status" value="1"/>
</dbReference>
<comment type="caution">
    <text evidence="2">The sequence shown here is derived from an EMBL/GenBank/DDBJ whole genome shotgun (WGS) entry which is preliminary data.</text>
</comment>
<proteinExistence type="predicted"/>
<dbReference type="InterPro" id="IPR006059">
    <property type="entry name" value="SBP"/>
</dbReference>
<dbReference type="PANTHER" id="PTHR43649:SF12">
    <property type="entry name" value="DIACETYLCHITOBIOSE BINDING PROTEIN DASA"/>
    <property type="match status" value="1"/>
</dbReference>
<dbReference type="SUPFAM" id="SSF53850">
    <property type="entry name" value="Periplasmic binding protein-like II"/>
    <property type="match status" value="1"/>
</dbReference>
<sequence>MKKFGLLCFIGLMILVLAACSGGGSKEAESAGKKSGKSKDEITLKFVHWINEENGKWEKVIKKYEEEHPGIKIESMPLVENMTHADYVKQLDLMASAGEQIDILMFSNINDLVKRVDAGLVAPIDQFLNDEGIDIDEVYNNSYPAIEGKYYGLPMKNVTNLVMMNKNHLDEAGLDIPKEWTWEDYAEYAKKLTTDDHYGSYLHIWHNFQSSLKLISKADNTIILKEDGSSNADDPMLKASLELRNQLENIDKSSVPLSEILSQNMNYRQQFFSQSVSMIPISSFMITEWGQFTPDFEIAWAPWPQNEPGDNYANMGGDIISIAENSEYKQEAYDFIRWMTTEGIVAQEVWTPSWKNADLDSVLETLVKNTANPEAVDLPSLSHALTSVQPSKSFAPATYITEVLTEFDAQVELYLLGEQDIDTTMKNIIDKTESIVKANK</sequence>
<keyword evidence="3" id="KW-1185">Reference proteome</keyword>
<evidence type="ECO:0000256" key="1">
    <source>
        <dbReference type="SAM" id="SignalP"/>
    </source>
</evidence>
<feature type="signal peptide" evidence="1">
    <location>
        <begin position="1"/>
        <end position="18"/>
    </location>
</feature>